<dbReference type="PANTHER" id="PTHR35901">
    <property type="entry name" value="RIBONUCLEASE VAPC3"/>
    <property type="match status" value="1"/>
</dbReference>
<dbReference type="InterPro" id="IPR051619">
    <property type="entry name" value="TypeII_TA_RNase_PINc/VapC"/>
</dbReference>
<evidence type="ECO:0000256" key="4">
    <source>
        <dbReference type="ARBA" id="ARBA00022842"/>
    </source>
</evidence>
<gene>
    <name evidence="7" type="ORF">GCM10009802_15810</name>
</gene>
<dbReference type="InterPro" id="IPR002716">
    <property type="entry name" value="PIN_dom"/>
</dbReference>
<feature type="domain" description="PIN" evidence="6">
    <location>
        <begin position="2"/>
        <end position="104"/>
    </location>
</feature>
<accession>A0ABP5JBX4</accession>
<protein>
    <recommendedName>
        <fullName evidence="6">PIN domain-containing protein</fullName>
    </recommendedName>
</protein>
<dbReference type="SUPFAM" id="SSF88723">
    <property type="entry name" value="PIN domain-like"/>
    <property type="match status" value="1"/>
</dbReference>
<evidence type="ECO:0000259" key="6">
    <source>
        <dbReference type="Pfam" id="PF01850"/>
    </source>
</evidence>
<dbReference type="InterPro" id="IPR044153">
    <property type="entry name" value="PIN_Pae0151-like"/>
</dbReference>
<keyword evidence="8" id="KW-1185">Reference proteome</keyword>
<name>A0ABP5JBX4_9ACTN</name>
<dbReference type="EMBL" id="BAAAPF010000028">
    <property type="protein sequence ID" value="GAA2115721.1"/>
    <property type="molecule type" value="Genomic_DNA"/>
</dbReference>
<comment type="caution">
    <text evidence="7">The sequence shown here is derived from an EMBL/GenBank/DDBJ whole genome shotgun (WGS) entry which is preliminary data.</text>
</comment>
<evidence type="ECO:0000313" key="8">
    <source>
        <dbReference type="Proteomes" id="UP001500443"/>
    </source>
</evidence>
<keyword evidence="1" id="KW-0540">Nuclease</keyword>
<evidence type="ECO:0000256" key="1">
    <source>
        <dbReference type="ARBA" id="ARBA00022722"/>
    </source>
</evidence>
<keyword evidence="3" id="KW-0378">Hydrolase</keyword>
<dbReference type="InterPro" id="IPR029060">
    <property type="entry name" value="PIN-like_dom_sf"/>
</dbReference>
<reference evidence="8" key="1">
    <citation type="journal article" date="2019" name="Int. J. Syst. Evol. Microbiol.">
        <title>The Global Catalogue of Microorganisms (GCM) 10K type strain sequencing project: providing services to taxonomists for standard genome sequencing and annotation.</title>
        <authorList>
            <consortium name="The Broad Institute Genomics Platform"/>
            <consortium name="The Broad Institute Genome Sequencing Center for Infectious Disease"/>
            <person name="Wu L."/>
            <person name="Ma J."/>
        </authorList>
    </citation>
    <scope>NUCLEOTIDE SEQUENCE [LARGE SCALE GENOMIC DNA]</scope>
    <source>
        <strain evidence="8">JCM 15481</strain>
    </source>
</reference>
<sequence>MIVVDSSAVVDLLIDAGPRGAAARLLAGESLLSASHLIDTEVASVLLRLERAGMLAAAHVAQAVTDYRILPIRWHAHLPLLERVRQLGSVRSCDAFHVALAEGLQAPCRPPTPSSRTRRAHAAASSTCTRSEQRLR</sequence>
<evidence type="ECO:0000256" key="5">
    <source>
        <dbReference type="SAM" id="MobiDB-lite"/>
    </source>
</evidence>
<evidence type="ECO:0000256" key="2">
    <source>
        <dbReference type="ARBA" id="ARBA00022723"/>
    </source>
</evidence>
<dbReference type="Gene3D" id="3.40.50.1010">
    <property type="entry name" value="5'-nuclease"/>
    <property type="match status" value="1"/>
</dbReference>
<keyword evidence="4" id="KW-0460">Magnesium</keyword>
<dbReference type="PANTHER" id="PTHR35901:SF1">
    <property type="entry name" value="EXONUCLEASE VAPC9"/>
    <property type="match status" value="1"/>
</dbReference>
<dbReference type="Proteomes" id="UP001500443">
    <property type="component" value="Unassembled WGS sequence"/>
</dbReference>
<dbReference type="RefSeq" id="WP_344289075.1">
    <property type="nucleotide sequence ID" value="NZ_BAAAPF010000028.1"/>
</dbReference>
<keyword evidence="2" id="KW-0479">Metal-binding</keyword>
<feature type="region of interest" description="Disordered" evidence="5">
    <location>
        <begin position="107"/>
        <end position="136"/>
    </location>
</feature>
<proteinExistence type="predicted"/>
<evidence type="ECO:0000313" key="7">
    <source>
        <dbReference type="EMBL" id="GAA2115721.1"/>
    </source>
</evidence>
<evidence type="ECO:0000256" key="3">
    <source>
        <dbReference type="ARBA" id="ARBA00022801"/>
    </source>
</evidence>
<dbReference type="Pfam" id="PF01850">
    <property type="entry name" value="PIN"/>
    <property type="match status" value="1"/>
</dbReference>
<organism evidence="7 8">
    <name type="scientific">Streptomyces synnematoformans</name>
    <dbReference type="NCBI Taxonomy" id="415721"/>
    <lineage>
        <taxon>Bacteria</taxon>
        <taxon>Bacillati</taxon>
        <taxon>Actinomycetota</taxon>
        <taxon>Actinomycetes</taxon>
        <taxon>Kitasatosporales</taxon>
        <taxon>Streptomycetaceae</taxon>
        <taxon>Streptomyces</taxon>
    </lineage>
</organism>
<dbReference type="CDD" id="cd09873">
    <property type="entry name" value="PIN_Pae0151-like"/>
    <property type="match status" value="1"/>
</dbReference>